<protein>
    <submittedName>
        <fullName evidence="1">Uncharacterized protein</fullName>
    </submittedName>
</protein>
<feature type="non-terminal residue" evidence="1">
    <location>
        <position position="355"/>
    </location>
</feature>
<evidence type="ECO:0000313" key="2">
    <source>
        <dbReference type="Proteomes" id="UP000000305"/>
    </source>
</evidence>
<sequence>FGAADLGEIDVGGAKADIAAVFAQAGRVAHAEAALEVFVPRAAEQGAAALRHGAEKHGGGAGRCAQLAVLLQLHGVVEGGAALARQDDLAALFVAHRTEHIAIARGDEHLAGVGEALAHRQPGVAQQDAGARGIGPGTLGQRGRAVQVDHAAAAVEQRTGYLQPALVDLEHAQVAVAGAAQLQRLAGLHQHAATGLVEQVGLQACALARATGHAAHEAGVAQALAHHQTVGLHCALVDHQAREAACAGQDAARADHHGVRRVEGASGHLQCHQAGAGADLQGLQLHGAAGAGDAQAVCCIHDHVMHVGGVHAQRPVGGVFPTAAGGVSPVQFGGEQKDALRAVGEEGLIGHLPVP</sequence>
<accession>E9I6T2</accession>
<proteinExistence type="predicted"/>
<dbReference type="InParanoid" id="E9I6T2"/>
<keyword evidence="2" id="KW-1185">Reference proteome</keyword>
<evidence type="ECO:0000313" key="1">
    <source>
        <dbReference type="EMBL" id="EFX60298.1"/>
    </source>
</evidence>
<dbReference type="AlphaFoldDB" id="E9I6T2"/>
<name>E9I6T2_DAPPU</name>
<feature type="non-terminal residue" evidence="1">
    <location>
        <position position="1"/>
    </location>
</feature>
<dbReference type="EMBL" id="GL736676">
    <property type="protein sequence ID" value="EFX60298.1"/>
    <property type="molecule type" value="Genomic_DNA"/>
</dbReference>
<dbReference type="HOGENOM" id="CLU_782063_0_0_1"/>
<organism evidence="1 2">
    <name type="scientific">Daphnia pulex</name>
    <name type="common">Water flea</name>
    <dbReference type="NCBI Taxonomy" id="6669"/>
    <lineage>
        <taxon>Eukaryota</taxon>
        <taxon>Metazoa</taxon>
        <taxon>Ecdysozoa</taxon>
        <taxon>Arthropoda</taxon>
        <taxon>Crustacea</taxon>
        <taxon>Branchiopoda</taxon>
        <taxon>Diplostraca</taxon>
        <taxon>Cladocera</taxon>
        <taxon>Anomopoda</taxon>
        <taxon>Daphniidae</taxon>
        <taxon>Daphnia</taxon>
    </lineage>
</organism>
<reference evidence="1 2" key="1">
    <citation type="journal article" date="2011" name="Science">
        <title>The ecoresponsive genome of Daphnia pulex.</title>
        <authorList>
            <person name="Colbourne J.K."/>
            <person name="Pfrender M.E."/>
            <person name="Gilbert D."/>
            <person name="Thomas W.K."/>
            <person name="Tucker A."/>
            <person name="Oakley T.H."/>
            <person name="Tokishita S."/>
            <person name="Aerts A."/>
            <person name="Arnold G.J."/>
            <person name="Basu M.K."/>
            <person name="Bauer D.J."/>
            <person name="Caceres C.E."/>
            <person name="Carmel L."/>
            <person name="Casola C."/>
            <person name="Choi J.H."/>
            <person name="Detter J.C."/>
            <person name="Dong Q."/>
            <person name="Dusheyko S."/>
            <person name="Eads B.D."/>
            <person name="Frohlich T."/>
            <person name="Geiler-Samerotte K.A."/>
            <person name="Gerlach D."/>
            <person name="Hatcher P."/>
            <person name="Jogdeo S."/>
            <person name="Krijgsveld J."/>
            <person name="Kriventseva E.V."/>
            <person name="Kultz D."/>
            <person name="Laforsch C."/>
            <person name="Lindquist E."/>
            <person name="Lopez J."/>
            <person name="Manak J.R."/>
            <person name="Muller J."/>
            <person name="Pangilinan J."/>
            <person name="Patwardhan R.P."/>
            <person name="Pitluck S."/>
            <person name="Pritham E.J."/>
            <person name="Rechtsteiner A."/>
            <person name="Rho M."/>
            <person name="Rogozin I.B."/>
            <person name="Sakarya O."/>
            <person name="Salamov A."/>
            <person name="Schaack S."/>
            <person name="Shapiro H."/>
            <person name="Shiga Y."/>
            <person name="Skalitzky C."/>
            <person name="Smith Z."/>
            <person name="Souvorov A."/>
            <person name="Sung W."/>
            <person name="Tang Z."/>
            <person name="Tsuchiya D."/>
            <person name="Tu H."/>
            <person name="Vos H."/>
            <person name="Wang M."/>
            <person name="Wolf Y.I."/>
            <person name="Yamagata H."/>
            <person name="Yamada T."/>
            <person name="Ye Y."/>
            <person name="Shaw J.R."/>
            <person name="Andrews J."/>
            <person name="Crease T.J."/>
            <person name="Tang H."/>
            <person name="Lucas S.M."/>
            <person name="Robertson H.M."/>
            <person name="Bork P."/>
            <person name="Koonin E.V."/>
            <person name="Zdobnov E.M."/>
            <person name="Grigoriev I.V."/>
            <person name="Lynch M."/>
            <person name="Boore J.L."/>
        </authorList>
    </citation>
    <scope>NUCLEOTIDE SEQUENCE [LARGE SCALE GENOMIC DNA]</scope>
</reference>
<dbReference type="KEGG" id="dpx:DAPPUDRAFT_343527"/>
<dbReference type="Proteomes" id="UP000000305">
    <property type="component" value="Unassembled WGS sequence"/>
</dbReference>
<gene>
    <name evidence="1" type="ORF">DAPPUDRAFT_343527</name>
</gene>